<dbReference type="AlphaFoldDB" id="A0A8S2US40"/>
<keyword evidence="3" id="KW-0862">Zinc</keyword>
<protein>
    <recommendedName>
        <fullName evidence="5">RING-type domain-containing protein</fullName>
    </recommendedName>
</protein>
<dbReference type="EMBL" id="CAJNOK010041290">
    <property type="protein sequence ID" value="CAF1556976.1"/>
    <property type="molecule type" value="Genomic_DNA"/>
</dbReference>
<dbReference type="Proteomes" id="UP000682733">
    <property type="component" value="Unassembled WGS sequence"/>
</dbReference>
<dbReference type="InterPro" id="IPR013083">
    <property type="entry name" value="Znf_RING/FYVE/PHD"/>
</dbReference>
<evidence type="ECO:0000313" key="6">
    <source>
        <dbReference type="EMBL" id="CAF1556976.1"/>
    </source>
</evidence>
<accession>A0A8S2US40</accession>
<keyword evidence="1" id="KW-0479">Metal-binding</keyword>
<reference evidence="7" key="1">
    <citation type="submission" date="2021-02" db="EMBL/GenBank/DDBJ databases">
        <authorList>
            <person name="Nowell W R."/>
        </authorList>
    </citation>
    <scope>NUCLEOTIDE SEQUENCE</scope>
</reference>
<dbReference type="PANTHER" id="PTHR47156">
    <property type="entry name" value="PROTEIN CBG20824"/>
    <property type="match status" value="1"/>
</dbReference>
<feature type="domain" description="RING-type" evidence="5">
    <location>
        <begin position="23"/>
        <end position="64"/>
    </location>
</feature>
<evidence type="ECO:0000313" key="8">
    <source>
        <dbReference type="Proteomes" id="UP000682733"/>
    </source>
</evidence>
<dbReference type="GO" id="GO:0008270">
    <property type="term" value="F:zinc ion binding"/>
    <property type="evidence" value="ECO:0007669"/>
    <property type="project" value="UniProtKB-KW"/>
</dbReference>
<evidence type="ECO:0000256" key="4">
    <source>
        <dbReference type="PROSITE-ProRule" id="PRU00175"/>
    </source>
</evidence>
<evidence type="ECO:0000313" key="7">
    <source>
        <dbReference type="EMBL" id="CAF4348145.1"/>
    </source>
</evidence>
<evidence type="ECO:0000256" key="3">
    <source>
        <dbReference type="ARBA" id="ARBA00022833"/>
    </source>
</evidence>
<gene>
    <name evidence="6" type="ORF">OVA965_LOCUS39602</name>
    <name evidence="7" type="ORF">TMI583_LOCUS40935</name>
</gene>
<dbReference type="InterPro" id="IPR001841">
    <property type="entry name" value="Znf_RING"/>
</dbReference>
<dbReference type="InterPro" id="IPR052667">
    <property type="entry name" value="E3_ubiquitin-ligase_RING"/>
</dbReference>
<dbReference type="Proteomes" id="UP000677228">
    <property type="component" value="Unassembled WGS sequence"/>
</dbReference>
<dbReference type="PANTHER" id="PTHR47156:SF6">
    <property type="entry name" value="C2H2-TYPE DOMAIN-CONTAINING PROTEIN-RELATED"/>
    <property type="match status" value="1"/>
</dbReference>
<sequence>MTSNDDDFESITRLFDTNALLHCPICERDFNDPRILCSNGHTFCHDCIKNSLQEDGIIKCPICHDTKRLASVHDISQLPKNYTVVTLKNAEHHRLAQLGICELCNKKMSYGRCYHCRKMACFKCMHDHERSIENEQEKEYKQEHILNARIDDLYLNHSTSSHEKLQKLKHDVEKDSQELEKINPKKWNSTDRFRLTKHWNDIQRKLDDQHVEFTYKSIATINNRLGEIHLKQHNQDMTQARVPRQQLVRIDPNVFNIKDESNRDQLSREAANLLLHRGAVIHNGQMRHSAAAKGGKLNT</sequence>
<dbReference type="SMART" id="SM00184">
    <property type="entry name" value="RING"/>
    <property type="match status" value="1"/>
</dbReference>
<dbReference type="EMBL" id="CAJOBA010063849">
    <property type="protein sequence ID" value="CAF4348145.1"/>
    <property type="molecule type" value="Genomic_DNA"/>
</dbReference>
<evidence type="ECO:0000256" key="2">
    <source>
        <dbReference type="ARBA" id="ARBA00022771"/>
    </source>
</evidence>
<evidence type="ECO:0000256" key="1">
    <source>
        <dbReference type="ARBA" id="ARBA00022723"/>
    </source>
</evidence>
<feature type="non-terminal residue" evidence="7">
    <location>
        <position position="1"/>
    </location>
</feature>
<dbReference type="SUPFAM" id="SSF57850">
    <property type="entry name" value="RING/U-box"/>
    <property type="match status" value="1"/>
</dbReference>
<dbReference type="Gene3D" id="3.30.40.10">
    <property type="entry name" value="Zinc/RING finger domain, C3HC4 (zinc finger)"/>
    <property type="match status" value="1"/>
</dbReference>
<comment type="caution">
    <text evidence="7">The sequence shown here is derived from an EMBL/GenBank/DDBJ whole genome shotgun (WGS) entry which is preliminary data.</text>
</comment>
<organism evidence="7 8">
    <name type="scientific">Didymodactylos carnosus</name>
    <dbReference type="NCBI Taxonomy" id="1234261"/>
    <lineage>
        <taxon>Eukaryota</taxon>
        <taxon>Metazoa</taxon>
        <taxon>Spiralia</taxon>
        <taxon>Gnathifera</taxon>
        <taxon>Rotifera</taxon>
        <taxon>Eurotatoria</taxon>
        <taxon>Bdelloidea</taxon>
        <taxon>Philodinida</taxon>
        <taxon>Philodinidae</taxon>
        <taxon>Didymodactylos</taxon>
    </lineage>
</organism>
<name>A0A8S2US40_9BILA</name>
<proteinExistence type="predicted"/>
<keyword evidence="2 4" id="KW-0863">Zinc-finger</keyword>
<dbReference type="PROSITE" id="PS50089">
    <property type="entry name" value="ZF_RING_2"/>
    <property type="match status" value="1"/>
</dbReference>
<dbReference type="Pfam" id="PF13445">
    <property type="entry name" value="zf-RING_UBOX"/>
    <property type="match status" value="1"/>
</dbReference>
<dbReference type="InterPro" id="IPR027370">
    <property type="entry name" value="Znf-RING_euk"/>
</dbReference>
<evidence type="ECO:0000259" key="5">
    <source>
        <dbReference type="PROSITE" id="PS50089"/>
    </source>
</evidence>